<sequence length="97" mass="10348">MSELHLLLLLLLVLPLLLLLALLRCGARERACAEGAKFCRCVARASAYVKASAHAVRPRNTRDCDSRFVGPAAGAWQSESHGLGSSDASPPAVRHTV</sequence>
<evidence type="ECO:0000256" key="2">
    <source>
        <dbReference type="SAM" id="SignalP"/>
    </source>
</evidence>
<protein>
    <recommendedName>
        <fullName evidence="5">Extracellular membrane protein CFEM domain-containing protein</fullName>
    </recommendedName>
</protein>
<feature type="region of interest" description="Disordered" evidence="1">
    <location>
        <begin position="75"/>
        <end position="97"/>
    </location>
</feature>
<evidence type="ECO:0000313" key="4">
    <source>
        <dbReference type="Proteomes" id="UP000245783"/>
    </source>
</evidence>
<keyword evidence="2" id="KW-0732">Signal</keyword>
<accession>A0A316W4P6</accession>
<dbReference type="EMBL" id="KZ819358">
    <property type="protein sequence ID" value="PWN44850.1"/>
    <property type="molecule type" value="Genomic_DNA"/>
</dbReference>
<name>A0A316W4P6_9BASI</name>
<feature type="signal peptide" evidence="2">
    <location>
        <begin position="1"/>
        <end position="27"/>
    </location>
</feature>
<proteinExistence type="predicted"/>
<dbReference type="AlphaFoldDB" id="A0A316W4P6"/>
<gene>
    <name evidence="3" type="ORF">IE81DRAFT_320820</name>
</gene>
<organism evidence="3 4">
    <name type="scientific">Ceraceosorus guamensis</name>
    <dbReference type="NCBI Taxonomy" id="1522189"/>
    <lineage>
        <taxon>Eukaryota</taxon>
        <taxon>Fungi</taxon>
        <taxon>Dikarya</taxon>
        <taxon>Basidiomycota</taxon>
        <taxon>Ustilaginomycotina</taxon>
        <taxon>Exobasidiomycetes</taxon>
        <taxon>Ceraceosorales</taxon>
        <taxon>Ceraceosoraceae</taxon>
        <taxon>Ceraceosorus</taxon>
    </lineage>
</organism>
<dbReference type="Proteomes" id="UP000245783">
    <property type="component" value="Unassembled WGS sequence"/>
</dbReference>
<keyword evidence="4" id="KW-1185">Reference proteome</keyword>
<evidence type="ECO:0000313" key="3">
    <source>
        <dbReference type="EMBL" id="PWN44850.1"/>
    </source>
</evidence>
<evidence type="ECO:0000256" key="1">
    <source>
        <dbReference type="SAM" id="MobiDB-lite"/>
    </source>
</evidence>
<dbReference type="InParanoid" id="A0A316W4P6"/>
<reference evidence="3 4" key="1">
    <citation type="journal article" date="2018" name="Mol. Biol. Evol.">
        <title>Broad Genomic Sampling Reveals a Smut Pathogenic Ancestry of the Fungal Clade Ustilaginomycotina.</title>
        <authorList>
            <person name="Kijpornyongpan T."/>
            <person name="Mondo S.J."/>
            <person name="Barry K."/>
            <person name="Sandor L."/>
            <person name="Lee J."/>
            <person name="Lipzen A."/>
            <person name="Pangilinan J."/>
            <person name="LaButti K."/>
            <person name="Hainaut M."/>
            <person name="Henrissat B."/>
            <person name="Grigoriev I.V."/>
            <person name="Spatafora J.W."/>
            <person name="Aime M.C."/>
        </authorList>
    </citation>
    <scope>NUCLEOTIDE SEQUENCE [LARGE SCALE GENOMIC DNA]</scope>
    <source>
        <strain evidence="3 4">MCA 4658</strain>
    </source>
</reference>
<feature type="chain" id="PRO_5016400932" description="Extracellular membrane protein CFEM domain-containing protein" evidence="2">
    <location>
        <begin position="28"/>
        <end position="97"/>
    </location>
</feature>
<dbReference type="GeneID" id="37035017"/>
<evidence type="ECO:0008006" key="5">
    <source>
        <dbReference type="Google" id="ProtNLM"/>
    </source>
</evidence>
<dbReference type="RefSeq" id="XP_025372010.1">
    <property type="nucleotide sequence ID" value="XM_025513147.1"/>
</dbReference>